<organism evidence="12 13">
    <name type="scientific">Roseivivax lentus</name>
    <dbReference type="NCBI Taxonomy" id="633194"/>
    <lineage>
        <taxon>Bacteria</taxon>
        <taxon>Pseudomonadati</taxon>
        <taxon>Pseudomonadota</taxon>
        <taxon>Alphaproteobacteria</taxon>
        <taxon>Rhodobacterales</taxon>
        <taxon>Roseobacteraceae</taxon>
        <taxon>Roseivivax</taxon>
    </lineage>
</organism>
<keyword evidence="7" id="KW-0408">Iron</keyword>
<dbReference type="PANTHER" id="PTHR33693">
    <property type="entry name" value="TYPE-5 URACIL-DNA GLYCOSYLASE"/>
    <property type="match status" value="1"/>
</dbReference>
<protein>
    <recommendedName>
        <fullName evidence="2">Type-4 uracil-DNA glycosylase</fullName>
    </recommendedName>
</protein>
<dbReference type="NCBIfam" id="TIGR03915">
    <property type="entry name" value="SAM_7_link_chp"/>
    <property type="match status" value="1"/>
</dbReference>
<dbReference type="InterPro" id="IPR005273">
    <property type="entry name" value="Ura-DNA_glyco_family4"/>
</dbReference>
<keyword evidence="6" id="KW-0378">Hydrolase</keyword>
<keyword evidence="5" id="KW-0227">DNA damage</keyword>
<sequence length="501" mass="55030">MHEVVLPRIGTVSAWRAEARKLARAGVPPEAVLWRRGGAAPDLFAGAPLQAEAAPREIRVSKAAIDGIESALYHSDPERFARAYRTVLRLSVGQAVWGDRSDPDIAKLLAQGKAIGRDVHKMHAFVRFREVAGQGPRRAFAAWFEPEHPCLERGAPFFAKRFGDMDWVIATPDLTARFEEGTLSFEETRAPDRPPEDATEDLWRTYYASIFNPARVMVKAMCAEMPKKYWKNLPEADLIPGLIEGAEARVRAMAETMPVLEPDRRARALSDHAAQVLARPAPEGPVATLAEEVRTCTRCDLCRHATQAVPGQGPRDACVMIVGEQPGDQEDLRGLPFVGPAGQVFDRAAAVAGMNRSAVFVTNAVKHFKFQARGKRRIHQRPDAGEVEACRWWLDLERELVRPGLIVAMGATAAEALTGDGRHMARRRGRIETLEDGTPVLIAWHPAYVLRLPDADARARAEAELAADLTIARQMGEAGQAPASHAAAAEKSPEIGHLRER</sequence>
<evidence type="ECO:0000256" key="8">
    <source>
        <dbReference type="ARBA" id="ARBA00023014"/>
    </source>
</evidence>
<dbReference type="SMART" id="SM00987">
    <property type="entry name" value="UreE_C"/>
    <property type="match status" value="1"/>
</dbReference>
<evidence type="ECO:0000256" key="6">
    <source>
        <dbReference type="ARBA" id="ARBA00022801"/>
    </source>
</evidence>
<dbReference type="STRING" id="633194.SAMN05421759_10346"/>
<dbReference type="AlphaFoldDB" id="A0A1N7LPV8"/>
<dbReference type="CDD" id="cd10030">
    <property type="entry name" value="UDG-F4_TTUDGA_SPO1dp_like"/>
    <property type="match status" value="1"/>
</dbReference>
<evidence type="ECO:0000256" key="5">
    <source>
        <dbReference type="ARBA" id="ARBA00022763"/>
    </source>
</evidence>
<feature type="compositionally biased region" description="Basic and acidic residues" evidence="10">
    <location>
        <begin position="491"/>
        <end position="501"/>
    </location>
</feature>
<dbReference type="PANTHER" id="PTHR33693:SF9">
    <property type="entry name" value="TYPE-4 URACIL-DNA GLYCOSYLASE"/>
    <property type="match status" value="1"/>
</dbReference>
<evidence type="ECO:0000313" key="13">
    <source>
        <dbReference type="Proteomes" id="UP000186684"/>
    </source>
</evidence>
<dbReference type="InterPro" id="IPR025404">
    <property type="entry name" value="DUF4130"/>
</dbReference>
<keyword evidence="8" id="KW-0411">Iron-sulfur</keyword>
<dbReference type="Gene3D" id="3.40.470.10">
    <property type="entry name" value="Uracil-DNA glycosylase-like domain"/>
    <property type="match status" value="1"/>
</dbReference>
<keyword evidence="9" id="KW-0234">DNA repair</keyword>
<evidence type="ECO:0000256" key="10">
    <source>
        <dbReference type="SAM" id="MobiDB-lite"/>
    </source>
</evidence>
<dbReference type="EMBL" id="FTOQ01000003">
    <property type="protein sequence ID" value="SIS75822.1"/>
    <property type="molecule type" value="Genomic_DNA"/>
</dbReference>
<evidence type="ECO:0000256" key="4">
    <source>
        <dbReference type="ARBA" id="ARBA00022723"/>
    </source>
</evidence>
<dbReference type="GO" id="GO:0046872">
    <property type="term" value="F:metal ion binding"/>
    <property type="evidence" value="ECO:0007669"/>
    <property type="project" value="UniProtKB-KW"/>
</dbReference>
<dbReference type="SUPFAM" id="SSF52141">
    <property type="entry name" value="Uracil-DNA glycosylase-like"/>
    <property type="match status" value="1"/>
</dbReference>
<evidence type="ECO:0000256" key="3">
    <source>
        <dbReference type="ARBA" id="ARBA00022485"/>
    </source>
</evidence>
<evidence type="ECO:0000256" key="7">
    <source>
        <dbReference type="ARBA" id="ARBA00023004"/>
    </source>
</evidence>
<dbReference type="Pfam" id="PF13566">
    <property type="entry name" value="DUF4130"/>
    <property type="match status" value="1"/>
</dbReference>
<gene>
    <name evidence="12" type="ORF">SAMN05421759_10346</name>
</gene>
<evidence type="ECO:0000259" key="11">
    <source>
        <dbReference type="SMART" id="SM00986"/>
    </source>
</evidence>
<comment type="similarity">
    <text evidence="1">Belongs to the uracil-DNA glycosylase (UDG) superfamily. Type 4 (UDGa) family.</text>
</comment>
<evidence type="ECO:0000256" key="9">
    <source>
        <dbReference type="ARBA" id="ARBA00023204"/>
    </source>
</evidence>
<feature type="region of interest" description="Disordered" evidence="10">
    <location>
        <begin position="477"/>
        <end position="501"/>
    </location>
</feature>
<dbReference type="OrthoDB" id="5290748at2"/>
<reference evidence="13" key="1">
    <citation type="submission" date="2017-01" db="EMBL/GenBank/DDBJ databases">
        <authorList>
            <person name="Varghese N."/>
            <person name="Submissions S."/>
        </authorList>
    </citation>
    <scope>NUCLEOTIDE SEQUENCE [LARGE SCALE GENOMIC DNA]</scope>
    <source>
        <strain evidence="13">DSM 29430</strain>
    </source>
</reference>
<dbReference type="GO" id="GO:0051539">
    <property type="term" value="F:4 iron, 4 sulfur cluster binding"/>
    <property type="evidence" value="ECO:0007669"/>
    <property type="project" value="UniProtKB-KW"/>
</dbReference>
<evidence type="ECO:0000256" key="1">
    <source>
        <dbReference type="ARBA" id="ARBA00006521"/>
    </source>
</evidence>
<dbReference type="GO" id="GO:0097506">
    <property type="term" value="F:deaminated base DNA N-glycosylase activity"/>
    <property type="evidence" value="ECO:0007669"/>
    <property type="project" value="UniProtKB-ARBA"/>
</dbReference>
<keyword evidence="3" id="KW-0004">4Fe-4S</keyword>
<dbReference type="RefSeq" id="WP_076446508.1">
    <property type="nucleotide sequence ID" value="NZ_FTOQ01000003.1"/>
</dbReference>
<name>A0A1N7LPV8_9RHOB</name>
<feature type="compositionally biased region" description="Low complexity" evidence="10">
    <location>
        <begin position="478"/>
        <end position="489"/>
    </location>
</feature>
<dbReference type="Pfam" id="PF03167">
    <property type="entry name" value="UDG"/>
    <property type="match status" value="1"/>
</dbReference>
<dbReference type="NCBIfam" id="TIGR03914">
    <property type="entry name" value="UDG_fam_dom"/>
    <property type="match status" value="1"/>
</dbReference>
<accession>A0A1N7LPV8</accession>
<dbReference type="InterPro" id="IPR036895">
    <property type="entry name" value="Uracil-DNA_glycosylase-like_sf"/>
</dbReference>
<dbReference type="GO" id="GO:0006281">
    <property type="term" value="P:DNA repair"/>
    <property type="evidence" value="ECO:0007669"/>
    <property type="project" value="UniProtKB-KW"/>
</dbReference>
<dbReference type="InterPro" id="IPR005122">
    <property type="entry name" value="Uracil-DNA_glycosylase-like"/>
</dbReference>
<keyword evidence="4" id="KW-0479">Metal-binding</keyword>
<keyword evidence="13" id="KW-1185">Reference proteome</keyword>
<dbReference type="Proteomes" id="UP000186684">
    <property type="component" value="Unassembled WGS sequence"/>
</dbReference>
<dbReference type="InterPro" id="IPR023875">
    <property type="entry name" value="DNA_repair_put"/>
</dbReference>
<proteinExistence type="inferred from homology"/>
<evidence type="ECO:0000256" key="2">
    <source>
        <dbReference type="ARBA" id="ARBA00019403"/>
    </source>
</evidence>
<evidence type="ECO:0000313" key="12">
    <source>
        <dbReference type="EMBL" id="SIS75822.1"/>
    </source>
</evidence>
<dbReference type="SMART" id="SM00986">
    <property type="entry name" value="UDG"/>
    <property type="match status" value="1"/>
</dbReference>
<feature type="domain" description="Uracil-DNA glycosylase-like" evidence="11">
    <location>
        <begin position="310"/>
        <end position="470"/>
    </location>
</feature>
<dbReference type="InterPro" id="IPR051536">
    <property type="entry name" value="UDG_Type-4/5"/>
</dbReference>